<evidence type="ECO:0000313" key="2">
    <source>
        <dbReference type="EMBL" id="TXN36894.1"/>
    </source>
</evidence>
<reference evidence="2 3" key="1">
    <citation type="submission" date="2019-08" db="EMBL/GenBank/DDBJ databases">
        <title>Professor.</title>
        <authorList>
            <person name="Park J.S."/>
        </authorList>
    </citation>
    <scope>NUCLEOTIDE SEQUENCE [LARGE SCALE GENOMIC DNA]</scope>
    <source>
        <strain evidence="2 3">176CP5-101</strain>
    </source>
</reference>
<dbReference type="Proteomes" id="UP000321456">
    <property type="component" value="Unassembled WGS sequence"/>
</dbReference>
<keyword evidence="1" id="KW-1133">Transmembrane helix</keyword>
<protein>
    <submittedName>
        <fullName evidence="2">Uncharacterized protein</fullName>
    </submittedName>
</protein>
<dbReference type="RefSeq" id="WP_147740727.1">
    <property type="nucleotide sequence ID" value="NZ_VRUR01000001.1"/>
</dbReference>
<evidence type="ECO:0000256" key="1">
    <source>
        <dbReference type="SAM" id="Phobius"/>
    </source>
</evidence>
<dbReference type="EMBL" id="VRUR01000001">
    <property type="protein sequence ID" value="TXN36894.1"/>
    <property type="molecule type" value="Genomic_DNA"/>
</dbReference>
<keyword evidence="1" id="KW-0472">Membrane</keyword>
<proteinExistence type="predicted"/>
<organism evidence="2 3">
    <name type="scientific">Flagellimonas hymeniacidonis</name>
    <dbReference type="NCBI Taxonomy" id="2603628"/>
    <lineage>
        <taxon>Bacteria</taxon>
        <taxon>Pseudomonadati</taxon>
        <taxon>Bacteroidota</taxon>
        <taxon>Flavobacteriia</taxon>
        <taxon>Flavobacteriales</taxon>
        <taxon>Flavobacteriaceae</taxon>
        <taxon>Flagellimonas</taxon>
    </lineage>
</organism>
<gene>
    <name evidence="2" type="ORF">FVB32_00995</name>
</gene>
<evidence type="ECO:0000313" key="3">
    <source>
        <dbReference type="Proteomes" id="UP000321456"/>
    </source>
</evidence>
<keyword evidence="3" id="KW-1185">Reference proteome</keyword>
<sequence>MNIPRLPTDSLYKFLTLFGLILIFLYLYLEFTSYEDFSQKQMDLHFEIELVNQEVRNIKKKHSEHVEEAFTYCEDNPCCIALEKGEKGIKYRITGNNCNPEKIEESISEILKHDNNHEFDIQRKLQIIEVEGKKLT</sequence>
<feature type="transmembrane region" description="Helical" evidence="1">
    <location>
        <begin position="12"/>
        <end position="29"/>
    </location>
</feature>
<dbReference type="AlphaFoldDB" id="A0A5C8V4B2"/>
<keyword evidence="1" id="KW-0812">Transmembrane</keyword>
<accession>A0A5C8V4B2</accession>
<name>A0A5C8V4B2_9FLAO</name>
<comment type="caution">
    <text evidence="2">The sequence shown here is derived from an EMBL/GenBank/DDBJ whole genome shotgun (WGS) entry which is preliminary data.</text>
</comment>